<name>A0A087UE21_STEMI</name>
<sequence>MHHLSKEDLFPSHFDKMNVASAVRFFSIKTAVGLEKAVALKEISPNALTTAWWIRFICQWFQILSSRYRKNSISVTNKNKKIELLFEFINVVQLVEIGKGWKPLHTGLILSTLSAIQLAEACFLNDFQFVLTSRLTQDALENVFSQIRRKAGLRPSALQAVKALKLICLSQFISDIKNSSYATDSDIYLLNYAKDEFEFLKEKKALEPVPIPEVSDLSLQDLT</sequence>
<gene>
    <name evidence="1" type="ORF">X975_02136</name>
</gene>
<dbReference type="Proteomes" id="UP000054359">
    <property type="component" value="Unassembled WGS sequence"/>
</dbReference>
<dbReference type="OMA" id="KEPCINT"/>
<dbReference type="AlphaFoldDB" id="A0A087UE21"/>
<feature type="non-terminal residue" evidence="1">
    <location>
        <position position="223"/>
    </location>
</feature>
<protein>
    <submittedName>
        <fullName evidence="1">Transposable element P transposase</fullName>
    </submittedName>
</protein>
<evidence type="ECO:0000313" key="2">
    <source>
        <dbReference type="Proteomes" id="UP000054359"/>
    </source>
</evidence>
<organism evidence="1 2">
    <name type="scientific">Stegodyphus mimosarum</name>
    <name type="common">African social velvet spider</name>
    <dbReference type="NCBI Taxonomy" id="407821"/>
    <lineage>
        <taxon>Eukaryota</taxon>
        <taxon>Metazoa</taxon>
        <taxon>Ecdysozoa</taxon>
        <taxon>Arthropoda</taxon>
        <taxon>Chelicerata</taxon>
        <taxon>Arachnida</taxon>
        <taxon>Araneae</taxon>
        <taxon>Araneomorphae</taxon>
        <taxon>Entelegynae</taxon>
        <taxon>Eresoidea</taxon>
        <taxon>Eresidae</taxon>
        <taxon>Stegodyphus</taxon>
    </lineage>
</organism>
<dbReference type="OrthoDB" id="6505335at2759"/>
<reference evidence="1 2" key="1">
    <citation type="submission" date="2013-11" db="EMBL/GenBank/DDBJ databases">
        <title>Genome sequencing of Stegodyphus mimosarum.</title>
        <authorList>
            <person name="Bechsgaard J."/>
        </authorList>
    </citation>
    <scope>NUCLEOTIDE SEQUENCE [LARGE SCALE GENOMIC DNA]</scope>
</reference>
<accession>A0A087UE21</accession>
<keyword evidence="2" id="KW-1185">Reference proteome</keyword>
<evidence type="ECO:0000313" key="1">
    <source>
        <dbReference type="EMBL" id="KFM75610.1"/>
    </source>
</evidence>
<dbReference type="EMBL" id="KK119398">
    <property type="protein sequence ID" value="KFM75610.1"/>
    <property type="molecule type" value="Genomic_DNA"/>
</dbReference>
<proteinExistence type="predicted"/>